<dbReference type="Gramene" id="OMERI07G10410.1">
    <property type="protein sequence ID" value="OMERI07G10410.1"/>
    <property type="gene ID" value="OMERI07G10410"/>
</dbReference>
<dbReference type="HOGENOM" id="CLU_2041781_0_0_1"/>
<dbReference type="EnsemblPlants" id="OMERI07G10410.1">
    <property type="protein sequence ID" value="OMERI07G10410.1"/>
    <property type="gene ID" value="OMERI07G10410"/>
</dbReference>
<protein>
    <submittedName>
        <fullName evidence="1">Uncharacterized protein</fullName>
    </submittedName>
</protein>
<proteinExistence type="predicted"/>
<keyword evidence="2" id="KW-1185">Reference proteome</keyword>
<accession>A0A0E0EAV3</accession>
<evidence type="ECO:0000313" key="2">
    <source>
        <dbReference type="Proteomes" id="UP000008021"/>
    </source>
</evidence>
<evidence type="ECO:0000313" key="1">
    <source>
        <dbReference type="EnsemblPlants" id="OMERI07G10410.1"/>
    </source>
</evidence>
<dbReference type="AlphaFoldDB" id="A0A0E0EAV3"/>
<reference evidence="1" key="1">
    <citation type="submission" date="2015-04" db="UniProtKB">
        <authorList>
            <consortium name="EnsemblPlants"/>
        </authorList>
    </citation>
    <scope>IDENTIFICATION</scope>
</reference>
<sequence>MAMQLRRRRSAGTSPAASRAPGRWYFSLEKCQEIKIGGSHLTQVLLFTLQSLKNEVPLYNVKVVLQFAKDGEIGFGGSHSAQVLLSTDRKLTPVQCKVIAAIYDPRSNTFAQLEIRIQEMS</sequence>
<reference evidence="1" key="2">
    <citation type="submission" date="2018-05" db="EMBL/GenBank/DDBJ databases">
        <title>OmerRS3 (Oryza meridionalis Reference Sequence Version 3).</title>
        <authorList>
            <person name="Zhang J."/>
            <person name="Kudrna D."/>
            <person name="Lee S."/>
            <person name="Talag J."/>
            <person name="Welchert J."/>
            <person name="Wing R.A."/>
        </authorList>
    </citation>
    <scope>NUCLEOTIDE SEQUENCE [LARGE SCALE GENOMIC DNA]</scope>
    <source>
        <strain evidence="1">cv. OR44</strain>
    </source>
</reference>
<dbReference type="Proteomes" id="UP000008021">
    <property type="component" value="Chromosome 7"/>
</dbReference>
<organism evidence="1">
    <name type="scientific">Oryza meridionalis</name>
    <dbReference type="NCBI Taxonomy" id="40149"/>
    <lineage>
        <taxon>Eukaryota</taxon>
        <taxon>Viridiplantae</taxon>
        <taxon>Streptophyta</taxon>
        <taxon>Embryophyta</taxon>
        <taxon>Tracheophyta</taxon>
        <taxon>Spermatophyta</taxon>
        <taxon>Magnoliopsida</taxon>
        <taxon>Liliopsida</taxon>
        <taxon>Poales</taxon>
        <taxon>Poaceae</taxon>
        <taxon>BOP clade</taxon>
        <taxon>Oryzoideae</taxon>
        <taxon>Oryzeae</taxon>
        <taxon>Oryzinae</taxon>
        <taxon>Oryza</taxon>
    </lineage>
</organism>
<name>A0A0E0EAV3_9ORYZ</name>